<dbReference type="EMBL" id="AP022853">
    <property type="protein sequence ID" value="BCB27870.1"/>
    <property type="molecule type" value="Genomic_DNA"/>
</dbReference>
<dbReference type="Proteomes" id="UP000502260">
    <property type="component" value="Chromosome"/>
</dbReference>
<organism evidence="1 2">
    <name type="scientific">Sulfurimicrobium lacus</name>
    <dbReference type="NCBI Taxonomy" id="2715678"/>
    <lineage>
        <taxon>Bacteria</taxon>
        <taxon>Pseudomonadati</taxon>
        <taxon>Pseudomonadota</taxon>
        <taxon>Betaproteobacteria</taxon>
        <taxon>Nitrosomonadales</taxon>
        <taxon>Sulfuricellaceae</taxon>
        <taxon>Sulfurimicrobium</taxon>
    </lineage>
</organism>
<dbReference type="AlphaFoldDB" id="A0A6F8VEV3"/>
<dbReference type="RefSeq" id="WP_198420367.1">
    <property type="nucleotide sequence ID" value="NZ_AP022853.1"/>
</dbReference>
<accession>A0A6F8VEV3</accession>
<keyword evidence="2" id="KW-1185">Reference proteome</keyword>
<dbReference type="KEGG" id="slac:SKTS_27560"/>
<protein>
    <submittedName>
        <fullName evidence="1">Uncharacterized protein</fullName>
    </submittedName>
</protein>
<reference evidence="2" key="1">
    <citation type="submission" date="2020-03" db="EMBL/GenBank/DDBJ databases">
        <title>Complete genome sequence of sulfur-oxidizing bacterium skT11.</title>
        <authorList>
            <person name="Kanda M."/>
            <person name="Kojima H."/>
            <person name="Fukui M."/>
        </authorList>
    </citation>
    <scope>NUCLEOTIDE SEQUENCE [LARGE SCALE GENOMIC DNA]</scope>
    <source>
        <strain evidence="2">skT11</strain>
    </source>
</reference>
<sequence length="111" mass="12252">MIDRYDPEVTPDPAEWLALDEGERIQLVEAFHREARIPLPKSARALHAAIHAVVENQLAMDDQAIVRDTLQRLLEDGLTRHDALHAIGSVLAERIADAYQESSGTTGGDES</sequence>
<evidence type="ECO:0000313" key="2">
    <source>
        <dbReference type="Proteomes" id="UP000502260"/>
    </source>
</evidence>
<proteinExistence type="predicted"/>
<gene>
    <name evidence="1" type="ORF">SKTS_27560</name>
</gene>
<evidence type="ECO:0000313" key="1">
    <source>
        <dbReference type="EMBL" id="BCB27870.1"/>
    </source>
</evidence>
<name>A0A6F8VEV3_9PROT</name>